<dbReference type="PANTHER" id="PTHR42785">
    <property type="entry name" value="DNA TOPOISOMERASE, TYPE IA, CORE"/>
    <property type="match status" value="1"/>
</dbReference>
<protein>
    <submittedName>
        <fullName evidence="3">Topoisomerase DNA-binding C4 zinc finger domain-containing protein</fullName>
    </submittedName>
</protein>
<feature type="region of interest" description="Disordered" evidence="1">
    <location>
        <begin position="1"/>
        <end position="20"/>
    </location>
</feature>
<feature type="region of interest" description="Disordered" evidence="1">
    <location>
        <begin position="49"/>
        <end position="136"/>
    </location>
</feature>
<feature type="compositionally biased region" description="Low complexity" evidence="1">
    <location>
        <begin position="117"/>
        <end position="135"/>
    </location>
</feature>
<dbReference type="InterPro" id="IPR013498">
    <property type="entry name" value="Topo_IA_Znf"/>
</dbReference>
<dbReference type="AlphaFoldDB" id="A0A9D2B227"/>
<feature type="compositionally biased region" description="Low complexity" evidence="1">
    <location>
        <begin position="209"/>
        <end position="229"/>
    </location>
</feature>
<feature type="region of interest" description="Disordered" evidence="1">
    <location>
        <begin position="170"/>
        <end position="236"/>
    </location>
</feature>
<evidence type="ECO:0000313" key="4">
    <source>
        <dbReference type="Proteomes" id="UP000886829"/>
    </source>
</evidence>
<evidence type="ECO:0000256" key="1">
    <source>
        <dbReference type="SAM" id="MobiDB-lite"/>
    </source>
</evidence>
<dbReference type="Pfam" id="PF01396">
    <property type="entry name" value="Zn_ribbon_Top1"/>
    <property type="match status" value="4"/>
</dbReference>
<feature type="compositionally biased region" description="Low complexity" evidence="1">
    <location>
        <begin position="75"/>
        <end position="85"/>
    </location>
</feature>
<reference evidence="3" key="2">
    <citation type="submission" date="2021-04" db="EMBL/GenBank/DDBJ databases">
        <authorList>
            <person name="Gilroy R."/>
        </authorList>
    </citation>
    <scope>NUCLEOTIDE SEQUENCE</scope>
    <source>
        <strain evidence="3">USASDec5-558</strain>
    </source>
</reference>
<feature type="domain" description="DNA topoisomerase type IA zn finger" evidence="2">
    <location>
        <begin position="296"/>
        <end position="331"/>
    </location>
</feature>
<gene>
    <name evidence="3" type="ORF">H9850_09185</name>
</gene>
<dbReference type="Proteomes" id="UP000886829">
    <property type="component" value="Unassembled WGS sequence"/>
</dbReference>
<dbReference type="GO" id="GO:0005694">
    <property type="term" value="C:chromosome"/>
    <property type="evidence" value="ECO:0007669"/>
    <property type="project" value="InterPro"/>
</dbReference>
<dbReference type="GO" id="GO:0003677">
    <property type="term" value="F:DNA binding"/>
    <property type="evidence" value="ECO:0007669"/>
    <property type="project" value="UniProtKB-KW"/>
</dbReference>
<feature type="compositionally biased region" description="Low complexity" evidence="1">
    <location>
        <begin position="179"/>
        <end position="195"/>
    </location>
</feature>
<dbReference type="PANTHER" id="PTHR42785:SF1">
    <property type="entry name" value="DNA TOPOISOMERASE"/>
    <property type="match status" value="1"/>
</dbReference>
<reference evidence="3" key="1">
    <citation type="journal article" date="2021" name="PeerJ">
        <title>Extensive microbial diversity within the chicken gut microbiome revealed by metagenomics and culture.</title>
        <authorList>
            <person name="Gilroy R."/>
            <person name="Ravi A."/>
            <person name="Getino M."/>
            <person name="Pursley I."/>
            <person name="Horton D.L."/>
            <person name="Alikhan N.F."/>
            <person name="Baker D."/>
            <person name="Gharbi K."/>
            <person name="Hall N."/>
            <person name="Watson M."/>
            <person name="Adriaenssens E.M."/>
            <person name="Foster-Nyarko E."/>
            <person name="Jarju S."/>
            <person name="Secka A."/>
            <person name="Antonio M."/>
            <person name="Oren A."/>
            <person name="Chaudhuri R.R."/>
            <person name="La Ragione R."/>
            <person name="Hildebrand F."/>
            <person name="Pallen M.J."/>
        </authorList>
    </citation>
    <scope>NUCLEOTIDE SEQUENCE</scope>
    <source>
        <strain evidence="3">USASDec5-558</strain>
    </source>
</reference>
<feature type="compositionally biased region" description="Polar residues" evidence="1">
    <location>
        <begin position="1"/>
        <end position="11"/>
    </location>
</feature>
<dbReference type="InterPro" id="IPR000380">
    <property type="entry name" value="Topo_IA"/>
</dbReference>
<evidence type="ECO:0000313" key="3">
    <source>
        <dbReference type="EMBL" id="HIX57626.1"/>
    </source>
</evidence>
<dbReference type="Gene3D" id="3.30.65.10">
    <property type="entry name" value="Bacterial Topoisomerase I, domain 1"/>
    <property type="match status" value="3"/>
</dbReference>
<sequence length="420" mass="44953">MTNFVDPSTHAQPDPVLATPVVDTNGLEANESTAQFVTAEGQVIVLQSLALSEPEAEPESKARAKPKRQRKRKSATTSAAKTQTQGPVLEQALEQADTEKPVDGSLAAKAALESVDAGAATAAEASSSEATAGSAKLSVVVSTHLEEASEDSASSGGSAQQILSQLIASMGQSEHSNSEQVVEAQEEPVATATAVNTDTQGDSHASLTALEAQRAAENAAAHAVTEAPEISAEDQERYSQMGLKEGDPCPHCGKGQMVLRHSEHADFLGCSCFPQCKLKIFMHRLNQVSTLRMLQSKCPKCDQPLAVKKGRYGIFIGCSNYPDCTYVHKEQSTEQEIVCPQCHKGRLEPRRARSGRIFYGCNHYPQCNFVLPGKPVLSACPECGFSLRFQKKVKAGIAIVCGNPLCASRKRRKQEMLSTK</sequence>
<feature type="domain" description="DNA topoisomerase type IA zn finger" evidence="2">
    <location>
        <begin position="380"/>
        <end position="413"/>
    </location>
</feature>
<dbReference type="SUPFAM" id="SSF57783">
    <property type="entry name" value="Zinc beta-ribbon"/>
    <property type="match status" value="1"/>
</dbReference>
<evidence type="ECO:0000259" key="2">
    <source>
        <dbReference type="Pfam" id="PF01396"/>
    </source>
</evidence>
<dbReference type="EMBL" id="DXEV01000180">
    <property type="protein sequence ID" value="HIX57626.1"/>
    <property type="molecule type" value="Genomic_DNA"/>
</dbReference>
<accession>A0A9D2B227</accession>
<feature type="domain" description="DNA topoisomerase type IA zn finger" evidence="2">
    <location>
        <begin position="249"/>
        <end position="280"/>
    </location>
</feature>
<comment type="caution">
    <text evidence="3">The sequence shown here is derived from an EMBL/GenBank/DDBJ whole genome shotgun (WGS) entry which is preliminary data.</text>
</comment>
<name>A0A9D2B227_9GAMM</name>
<feature type="compositionally biased region" description="Basic residues" evidence="1">
    <location>
        <begin position="63"/>
        <end position="74"/>
    </location>
</feature>
<feature type="compositionally biased region" description="Polar residues" evidence="1">
    <location>
        <begin position="196"/>
        <end position="206"/>
    </location>
</feature>
<keyword evidence="3" id="KW-0238">DNA-binding</keyword>
<dbReference type="GO" id="GO:0003917">
    <property type="term" value="F:DNA topoisomerase type I (single strand cut, ATP-independent) activity"/>
    <property type="evidence" value="ECO:0007669"/>
    <property type="project" value="InterPro"/>
</dbReference>
<feature type="domain" description="DNA topoisomerase type IA zn finger" evidence="2">
    <location>
        <begin position="338"/>
        <end position="374"/>
    </location>
</feature>
<dbReference type="GO" id="GO:0006265">
    <property type="term" value="P:DNA topological change"/>
    <property type="evidence" value="ECO:0007669"/>
    <property type="project" value="InterPro"/>
</dbReference>
<proteinExistence type="predicted"/>
<organism evidence="3 4">
    <name type="scientific">Candidatus Anaerobiospirillum pullistercoris</name>
    <dbReference type="NCBI Taxonomy" id="2838452"/>
    <lineage>
        <taxon>Bacteria</taxon>
        <taxon>Pseudomonadati</taxon>
        <taxon>Pseudomonadota</taxon>
        <taxon>Gammaproteobacteria</taxon>
        <taxon>Aeromonadales</taxon>
        <taxon>Succinivibrionaceae</taxon>
        <taxon>Anaerobiospirillum</taxon>
    </lineage>
</organism>